<gene>
    <name evidence="4" type="ORF">HNP94_000340</name>
    <name evidence="5" type="ORF">HNP96_000677</name>
    <name evidence="3" type="ORF">MMJJ_14520</name>
</gene>
<dbReference type="CDD" id="cd07361">
    <property type="entry name" value="MEMO_like"/>
    <property type="match status" value="1"/>
</dbReference>
<organism evidence="3 6">
    <name type="scientific">Methanococcus maripaludis</name>
    <name type="common">Methanococcus deltae</name>
    <dbReference type="NCBI Taxonomy" id="39152"/>
    <lineage>
        <taxon>Archaea</taxon>
        <taxon>Methanobacteriati</taxon>
        <taxon>Methanobacteriota</taxon>
        <taxon>Methanomada group</taxon>
        <taxon>Methanococci</taxon>
        <taxon>Methanococcales</taxon>
        <taxon>Methanococcaceae</taxon>
        <taxon>Methanococcus</taxon>
    </lineage>
</organism>
<evidence type="ECO:0000313" key="8">
    <source>
        <dbReference type="Proteomes" id="UP000590564"/>
    </source>
</evidence>
<evidence type="ECO:0000313" key="7">
    <source>
        <dbReference type="Proteomes" id="UP000567099"/>
    </source>
</evidence>
<dbReference type="PANTHER" id="PTHR11060">
    <property type="entry name" value="PROTEIN MEMO1"/>
    <property type="match status" value="1"/>
</dbReference>
<reference evidence="6" key="1">
    <citation type="journal article" date="2018" name="Genome Announc.">
        <title>Complete Genome Sequence of the Methanococcus maripaludis Type Strain JJ (DSM 2067), a Model for Selenoprotein Synthesis in Archaea.</title>
        <authorList>
            <person name="Poehlein A."/>
            <person name="Heym D."/>
            <person name="Quitzke V."/>
            <person name="Fersch J."/>
            <person name="Daniel R."/>
            <person name="Rother M."/>
        </authorList>
    </citation>
    <scope>NUCLEOTIDE SEQUENCE [LARGE SCALE GENOMIC DNA]</scope>
    <source>
        <strain evidence="6">DSM 2067</strain>
    </source>
</reference>
<evidence type="ECO:0000313" key="5">
    <source>
        <dbReference type="EMBL" id="MBB6496656.1"/>
    </source>
</evidence>
<dbReference type="Proteomes" id="UP000239462">
    <property type="component" value="Chromosome"/>
</dbReference>
<dbReference type="Gene3D" id="3.40.830.10">
    <property type="entry name" value="LigB-like"/>
    <property type="match status" value="1"/>
</dbReference>
<dbReference type="HAMAP" id="MF_00055">
    <property type="entry name" value="MEMO1"/>
    <property type="match status" value="1"/>
</dbReference>
<dbReference type="AlphaFoldDB" id="A0A2L1CC85"/>
<dbReference type="Proteomes" id="UP000590564">
    <property type="component" value="Unassembled WGS sequence"/>
</dbReference>
<dbReference type="RefSeq" id="WP_104838245.1">
    <property type="nucleotide sequence ID" value="NZ_CP026606.1"/>
</dbReference>
<dbReference type="EMBL" id="CP026606">
    <property type="protein sequence ID" value="AVB76830.1"/>
    <property type="molecule type" value="Genomic_DNA"/>
</dbReference>
<accession>A0A2L1CC85</accession>
<dbReference type="InterPro" id="IPR002737">
    <property type="entry name" value="MEMO1_fam"/>
</dbReference>
<dbReference type="Pfam" id="PF01875">
    <property type="entry name" value="Memo"/>
    <property type="match status" value="1"/>
</dbReference>
<comment type="similarity">
    <text evidence="1 2">Belongs to the MEMO1 family.</text>
</comment>
<evidence type="ECO:0000313" key="6">
    <source>
        <dbReference type="Proteomes" id="UP000239462"/>
    </source>
</evidence>
<dbReference type="GeneID" id="36102537"/>
<dbReference type="Proteomes" id="UP000567099">
    <property type="component" value="Unassembled WGS sequence"/>
</dbReference>
<dbReference type="PANTHER" id="PTHR11060:SF0">
    <property type="entry name" value="PROTEIN MEMO1"/>
    <property type="match status" value="1"/>
</dbReference>
<sequence length="284" mass="31891">MTRNPVVAGMFYPAEYHELLEMIEYCYLNPRGPKELPSKRGKYTKPLGIVSPHAGYIYSGPVAAHGYKKISENISGEITAIILGPNHTGLGSGIATMKGTWKTPFGDMEIDNEFADRLWKECDILDMDENSHLREHSIEVQLPFLKHLEDLNIAKFKFVPISMMMQDYDSCIDVGYVIAKVARELNRKIVIIASTDFSHYEPQEQASKKDAVVIKDILKLNDEEIFTDVVTHNISMCGYGPVIAMVKAMKDLGARTSYLLYYSTSGDVTKDYSEVVGYASLLIK</sequence>
<name>A0A2L1CC85_METMI</name>
<dbReference type="EMBL" id="JACDUO010000001">
    <property type="protein sequence ID" value="MBA2863340.1"/>
    <property type="molecule type" value="Genomic_DNA"/>
</dbReference>
<evidence type="ECO:0000256" key="2">
    <source>
        <dbReference type="HAMAP-Rule" id="MF_00055"/>
    </source>
</evidence>
<evidence type="ECO:0000313" key="3">
    <source>
        <dbReference type="EMBL" id="AVB76830.1"/>
    </source>
</evidence>
<proteinExistence type="inferred from homology"/>
<dbReference type="NCBIfam" id="NF001987">
    <property type="entry name" value="PRK00782.1"/>
    <property type="match status" value="1"/>
</dbReference>
<reference evidence="3" key="2">
    <citation type="submission" date="2018-02" db="EMBL/GenBank/DDBJ databases">
        <title>Complete genome sequence of the Methanococcus maripaludis type strain JJ (DSM 2067), a model for selenoprotein synthesis in Archaea.</title>
        <authorList>
            <person name="Poehlein A."/>
            <person name="Heym D."/>
            <person name="Quitzke V."/>
            <person name="Fersch J."/>
            <person name="Daniel R."/>
            <person name="Rother M."/>
        </authorList>
    </citation>
    <scope>NUCLEOTIDE SEQUENCE [LARGE SCALE GENOMIC DNA]</scope>
    <source>
        <strain evidence="3">DSM 2067</strain>
    </source>
</reference>
<dbReference type="NCBIfam" id="TIGR04336">
    <property type="entry name" value="AmmeMemoSam_B"/>
    <property type="match status" value="1"/>
</dbReference>
<reference evidence="5 8" key="3">
    <citation type="submission" date="2020-08" db="EMBL/GenBank/DDBJ databases">
        <title>Genomic Encyclopedia of Type Strains, Phase IV (KMG-V): Genome sequencing to study the core and pangenomes of soil and plant-associated prokaryotes.</title>
        <authorList>
            <person name="Whitman W."/>
        </authorList>
    </citation>
    <scope>NUCLEOTIDE SEQUENCE [LARGE SCALE GENOMIC DNA]</scope>
    <source>
        <strain evidence="4 7">C13</strain>
        <strain evidence="5 8">D1</strain>
    </source>
</reference>
<dbReference type="KEGG" id="mmad:MMJJ_14520"/>
<evidence type="ECO:0000313" key="4">
    <source>
        <dbReference type="EMBL" id="MBA2863340.1"/>
    </source>
</evidence>
<protein>
    <recommendedName>
        <fullName evidence="2">MEMO1 family protein HNP94_000340</fullName>
    </recommendedName>
</protein>
<evidence type="ECO:0000256" key="1">
    <source>
        <dbReference type="ARBA" id="ARBA00006315"/>
    </source>
</evidence>
<dbReference type="EMBL" id="JACHED010000001">
    <property type="protein sequence ID" value="MBB6496656.1"/>
    <property type="molecule type" value="Genomic_DNA"/>
</dbReference>